<evidence type="ECO:0000313" key="5">
    <source>
        <dbReference type="EMBL" id="QJR13078.1"/>
    </source>
</evidence>
<keyword evidence="2 4" id="KW-0479">Metal-binding</keyword>
<dbReference type="AlphaFoldDB" id="A0A6M4H1T8"/>
<evidence type="ECO:0000313" key="6">
    <source>
        <dbReference type="Proteomes" id="UP000501534"/>
    </source>
</evidence>
<dbReference type="Gene3D" id="3.30.920.10">
    <property type="entry name" value="Frataxin/CyaY"/>
    <property type="match status" value="1"/>
</dbReference>
<evidence type="ECO:0000256" key="2">
    <source>
        <dbReference type="ARBA" id="ARBA00022723"/>
    </source>
</evidence>
<dbReference type="EMBL" id="CP053069">
    <property type="protein sequence ID" value="QJR13078.1"/>
    <property type="molecule type" value="Genomic_DNA"/>
</dbReference>
<dbReference type="InterPro" id="IPR036524">
    <property type="entry name" value="Frataxin/CyaY_sf"/>
</dbReference>
<protein>
    <recommendedName>
        <fullName evidence="4">Iron-sulfur cluster assembly protein CyaY</fullName>
    </recommendedName>
</protein>
<dbReference type="Pfam" id="PF01491">
    <property type="entry name" value="Frataxin_Cyay"/>
    <property type="match status" value="1"/>
</dbReference>
<dbReference type="HAMAP" id="MF_00142">
    <property type="entry name" value="CyaY"/>
    <property type="match status" value="1"/>
</dbReference>
<comment type="similarity">
    <text evidence="1 4">Belongs to the frataxin family.</text>
</comment>
<name>A0A6M4H1T8_9PROT</name>
<dbReference type="Proteomes" id="UP000501534">
    <property type="component" value="Chromosome"/>
</dbReference>
<dbReference type="SUPFAM" id="SSF55387">
    <property type="entry name" value="Frataxin/Nqo15-like"/>
    <property type="match status" value="1"/>
</dbReference>
<dbReference type="NCBIfam" id="TIGR03421">
    <property type="entry name" value="FeS_CyaY"/>
    <property type="match status" value="1"/>
</dbReference>
<dbReference type="GO" id="GO:0005737">
    <property type="term" value="C:cytoplasm"/>
    <property type="evidence" value="ECO:0007669"/>
    <property type="project" value="UniProtKB-ARBA"/>
</dbReference>
<evidence type="ECO:0000256" key="3">
    <source>
        <dbReference type="ARBA" id="ARBA00023004"/>
    </source>
</evidence>
<keyword evidence="6" id="KW-1185">Reference proteome</keyword>
<evidence type="ECO:0000256" key="4">
    <source>
        <dbReference type="HAMAP-Rule" id="MF_00142"/>
    </source>
</evidence>
<dbReference type="KEGG" id="uru:DSM104443_04172"/>
<reference evidence="5 6" key="1">
    <citation type="submission" date="2020-04" db="EMBL/GenBank/DDBJ databases">
        <title>Usitatibacter rugosus gen. nov., sp. nov. and Usitatibacter palustris sp. nov., novel members of Usitatibacteraceae fam. nov. within the order Nitrosomonadales isolated from soil.</title>
        <authorList>
            <person name="Huber K.J."/>
            <person name="Neumann-Schaal M."/>
            <person name="Geppert A."/>
            <person name="Luckner M."/>
            <person name="Wanner G."/>
            <person name="Overmann J."/>
        </authorList>
    </citation>
    <scope>NUCLEOTIDE SEQUENCE [LARGE SCALE GENOMIC DNA]</scope>
    <source>
        <strain evidence="5 6">0125_3</strain>
    </source>
</reference>
<dbReference type="PROSITE" id="PS01344">
    <property type="entry name" value="FRATAXIN_1"/>
    <property type="match status" value="1"/>
</dbReference>
<dbReference type="SMART" id="SM01219">
    <property type="entry name" value="Frataxin_Cyay"/>
    <property type="match status" value="1"/>
</dbReference>
<dbReference type="GO" id="GO:0008199">
    <property type="term" value="F:ferric iron binding"/>
    <property type="evidence" value="ECO:0007669"/>
    <property type="project" value="InterPro"/>
</dbReference>
<dbReference type="GO" id="GO:0016226">
    <property type="term" value="P:iron-sulfur cluster assembly"/>
    <property type="evidence" value="ECO:0007669"/>
    <property type="project" value="UniProtKB-UniRule"/>
</dbReference>
<sequence>MTETEFHSAVDAVLARIENAVEASDTLDVDLEAGILTVTCPDGTKVIVNRQTPNREIWVAARSGGFHFTSREGEWRDTRSGAELFASLASIIASQGGESVAFG</sequence>
<gene>
    <name evidence="4 5" type="primary">cyaY</name>
    <name evidence="5" type="ORF">DSM104443_04172</name>
</gene>
<dbReference type="PANTHER" id="PTHR16821">
    <property type="entry name" value="FRATAXIN"/>
    <property type="match status" value="1"/>
</dbReference>
<dbReference type="InterPro" id="IPR020895">
    <property type="entry name" value="Frataxin_CS"/>
</dbReference>
<dbReference type="PANTHER" id="PTHR16821:SF2">
    <property type="entry name" value="FRATAXIN, MITOCHONDRIAL"/>
    <property type="match status" value="1"/>
</dbReference>
<accession>A0A6M4H1T8</accession>
<comment type="function">
    <text evidence="4">Involved in iron-sulfur (Fe-S) cluster assembly. May act as a regulator of Fe-S biogenesis.</text>
</comment>
<evidence type="ECO:0000256" key="1">
    <source>
        <dbReference type="ARBA" id="ARBA00008183"/>
    </source>
</evidence>
<dbReference type="PROSITE" id="PS50810">
    <property type="entry name" value="FRATAXIN_2"/>
    <property type="match status" value="1"/>
</dbReference>
<organism evidence="5 6">
    <name type="scientific">Usitatibacter rugosus</name>
    <dbReference type="NCBI Taxonomy" id="2732067"/>
    <lineage>
        <taxon>Bacteria</taxon>
        <taxon>Pseudomonadati</taxon>
        <taxon>Pseudomonadota</taxon>
        <taxon>Betaproteobacteria</taxon>
        <taxon>Nitrosomonadales</taxon>
        <taxon>Usitatibacteraceae</taxon>
        <taxon>Usitatibacter</taxon>
    </lineage>
</organism>
<keyword evidence="3 4" id="KW-0408">Iron</keyword>
<dbReference type="InterPro" id="IPR047584">
    <property type="entry name" value="CyaY"/>
</dbReference>
<dbReference type="InterPro" id="IPR002908">
    <property type="entry name" value="Frataxin/CyaY"/>
</dbReference>
<proteinExistence type="inferred from homology"/>